<proteinExistence type="predicted"/>
<dbReference type="Proteomes" id="UP000000716">
    <property type="component" value="Chromosome"/>
</dbReference>
<keyword evidence="1" id="KW-1133">Transmembrane helix</keyword>
<keyword evidence="1" id="KW-0812">Transmembrane</keyword>
<dbReference type="AlphaFoldDB" id="C4L1Q1"/>
<name>C4L1Q1_EXISA</name>
<evidence type="ECO:0000313" key="3">
    <source>
        <dbReference type="Proteomes" id="UP000000716"/>
    </source>
</evidence>
<organism evidence="2 3">
    <name type="scientific">Exiguobacterium sp. (strain ATCC BAA-1283 / AT1b)</name>
    <dbReference type="NCBI Taxonomy" id="360911"/>
    <lineage>
        <taxon>Bacteria</taxon>
        <taxon>Bacillati</taxon>
        <taxon>Bacillota</taxon>
        <taxon>Bacilli</taxon>
        <taxon>Bacillales</taxon>
        <taxon>Bacillales Family XII. Incertae Sedis</taxon>
        <taxon>Exiguobacterium</taxon>
    </lineage>
</organism>
<dbReference type="KEGG" id="eat:EAT1b_2160"/>
<keyword evidence="3" id="KW-1185">Reference proteome</keyword>
<evidence type="ECO:0000313" key="2">
    <source>
        <dbReference type="EMBL" id="ACQ71083.1"/>
    </source>
</evidence>
<protein>
    <submittedName>
        <fullName evidence="2">Uncharacterized protein</fullName>
    </submittedName>
</protein>
<evidence type="ECO:0000256" key="1">
    <source>
        <dbReference type="SAM" id="Phobius"/>
    </source>
</evidence>
<keyword evidence="1" id="KW-0472">Membrane</keyword>
<gene>
    <name evidence="2" type="ordered locus">EAT1b_2160</name>
</gene>
<reference evidence="2 3" key="1">
    <citation type="journal article" date="2011" name="J. Bacteriol.">
        <title>Complete genome sequence of the Thermophilic Bacterium Exiguobacterium sp. AT1b.</title>
        <authorList>
            <person name="Vishnivetskaya T.A."/>
            <person name="Lucas S."/>
            <person name="Copeland A."/>
            <person name="Lapidus A."/>
            <person name="Glavina Del Rio T."/>
            <person name="Dalin E."/>
            <person name="Tice H."/>
            <person name="Bruce D.C."/>
            <person name="Goodwin L.A."/>
            <person name="Pitluck S."/>
            <person name="Saunders E."/>
            <person name="Brettin T."/>
            <person name="Detter C."/>
            <person name="Han C."/>
            <person name="Larimer F."/>
            <person name="Land M.L."/>
            <person name="Hauser L.J."/>
            <person name="Kyrpides N.C."/>
            <person name="Ovchinnikova G."/>
            <person name="Kathariou S."/>
            <person name="Ramaley R.F."/>
            <person name="Rodrigues D.F."/>
            <person name="Hendrix C."/>
            <person name="Richardson P."/>
            <person name="Tiedje J.M."/>
        </authorList>
    </citation>
    <scope>NUCLEOTIDE SEQUENCE [LARGE SCALE GENOMIC DNA]</scope>
    <source>
        <strain evidence="3">ATCC BAA-1283 / AT1b</strain>
    </source>
</reference>
<dbReference type="EMBL" id="CP001615">
    <property type="protein sequence ID" value="ACQ71083.1"/>
    <property type="molecule type" value="Genomic_DNA"/>
</dbReference>
<dbReference type="HOGENOM" id="CLU_3365046_0_0_9"/>
<sequence length="35" mass="4122">MNDSFWERHRFTFYTLGMVVCGLLVADVLMKKLSL</sequence>
<feature type="transmembrane region" description="Helical" evidence="1">
    <location>
        <begin position="12"/>
        <end position="30"/>
    </location>
</feature>
<accession>C4L1Q1</accession>